<dbReference type="Proteomes" id="UP000010824">
    <property type="component" value="Chromosome"/>
</dbReference>
<dbReference type="GeneID" id="14309799"/>
<dbReference type="Pfam" id="PF01381">
    <property type="entry name" value="HTH_3"/>
    <property type="match status" value="1"/>
</dbReference>
<keyword evidence="3" id="KW-1185">Reference proteome</keyword>
<name>L0HK13_METFS</name>
<accession>L0HK13</accession>
<dbReference type="SMART" id="SM00530">
    <property type="entry name" value="HTH_XRE"/>
    <property type="match status" value="1"/>
</dbReference>
<reference evidence="2 3" key="2">
    <citation type="journal article" date="2014" name="Genome Announc.">
        <title>Complete Genome Sequence of Methanoregula formicica SMSPT, a Mesophilic Hydrogenotrophic Methanogen Isolated from a Methanogenic Upflow Anaerobic Sludge Blanket Reactor.</title>
        <authorList>
            <person name="Yamamoto K."/>
            <person name="Tamaki H."/>
            <person name="Cadillo-Quiroz H."/>
            <person name="Imachi H."/>
            <person name="Kyrpides N."/>
            <person name="Woyke T."/>
            <person name="Goodwin L."/>
            <person name="Zinder S.H."/>
            <person name="Kamagata Y."/>
            <person name="Liu W.T."/>
        </authorList>
    </citation>
    <scope>NUCLEOTIDE SEQUENCE [LARGE SCALE GENOMIC DNA]</scope>
    <source>
        <strain evidence="3">DSM 22288 / NBRC 105244 / SMSP</strain>
    </source>
</reference>
<proteinExistence type="predicted"/>
<dbReference type="HOGENOM" id="CLU_129113_0_0_2"/>
<dbReference type="RefSeq" id="WP_015286371.1">
    <property type="nucleotide sequence ID" value="NC_019943.1"/>
</dbReference>
<feature type="domain" description="HTH cro/C1-type" evidence="1">
    <location>
        <begin position="29"/>
        <end position="73"/>
    </location>
</feature>
<evidence type="ECO:0000313" key="3">
    <source>
        <dbReference type="Proteomes" id="UP000010824"/>
    </source>
</evidence>
<dbReference type="InterPro" id="IPR016472">
    <property type="entry name" value="Tscrpt_reg_MJ0621_prd"/>
</dbReference>
<gene>
    <name evidence="2" type="ordered locus">Metfor_2407</name>
</gene>
<dbReference type="CDD" id="cd00093">
    <property type="entry name" value="HTH_XRE"/>
    <property type="match status" value="1"/>
</dbReference>
<dbReference type="GO" id="GO:0003677">
    <property type="term" value="F:DNA binding"/>
    <property type="evidence" value="ECO:0007669"/>
    <property type="project" value="InterPro"/>
</dbReference>
<evidence type="ECO:0000313" key="2">
    <source>
        <dbReference type="EMBL" id="AGB03409.1"/>
    </source>
</evidence>
<dbReference type="AlphaFoldDB" id="L0HK13"/>
<dbReference type="InParanoid" id="L0HK13"/>
<dbReference type="KEGG" id="mfo:Metfor_2407"/>
<dbReference type="STRING" id="593750.Metfor_2407"/>
<dbReference type="InterPro" id="IPR001387">
    <property type="entry name" value="Cro/C1-type_HTH"/>
</dbReference>
<dbReference type="EMBL" id="CP003167">
    <property type="protein sequence ID" value="AGB03409.1"/>
    <property type="molecule type" value="Genomic_DNA"/>
</dbReference>
<dbReference type="Gene3D" id="1.10.260.40">
    <property type="entry name" value="lambda repressor-like DNA-binding domains"/>
    <property type="match status" value="1"/>
</dbReference>
<dbReference type="SUPFAM" id="SSF159800">
    <property type="entry name" value="PrpR receptor domain-like"/>
    <property type="match status" value="1"/>
</dbReference>
<sequence length="177" mass="19828">MVQVDPIDRIMRAALVSDEEFVTALNDLLRHDLRISVRELSEKSGIAQSSLYKILHGRRSPNLSTLRAIVRALRQLYHVGNEDFIGLIAARPVLESVEERMAEIDGHRMRVREYPVHTMEDAIVAAVRAEREGAIAIVCAPIVSSIIEQLVHVPVATIIPRESVQQAIELAARKAWL</sequence>
<organism evidence="2 3">
    <name type="scientific">Methanoregula formicica (strain DSM 22288 / NBRC 105244 / SMSP)</name>
    <dbReference type="NCBI Taxonomy" id="593750"/>
    <lineage>
        <taxon>Archaea</taxon>
        <taxon>Methanobacteriati</taxon>
        <taxon>Methanobacteriota</taxon>
        <taxon>Stenosarchaea group</taxon>
        <taxon>Methanomicrobia</taxon>
        <taxon>Methanomicrobiales</taxon>
        <taxon>Methanoregulaceae</taxon>
        <taxon>Methanoregula</taxon>
    </lineage>
</organism>
<dbReference type="SUPFAM" id="SSF47413">
    <property type="entry name" value="lambda repressor-like DNA-binding domains"/>
    <property type="match status" value="1"/>
</dbReference>
<dbReference type="eggNOG" id="arCOG04375">
    <property type="taxonomic scope" value="Archaea"/>
</dbReference>
<dbReference type="InterPro" id="IPR010982">
    <property type="entry name" value="Lambda_DNA-bd_dom_sf"/>
</dbReference>
<dbReference type="OrthoDB" id="350214at2157"/>
<dbReference type="PIRSF" id="PIRSF005978">
    <property type="entry name" value="HTH_MJ0621_prd"/>
    <property type="match status" value="1"/>
</dbReference>
<dbReference type="PROSITE" id="PS50943">
    <property type="entry name" value="HTH_CROC1"/>
    <property type="match status" value="1"/>
</dbReference>
<reference evidence="3" key="1">
    <citation type="submission" date="2011-12" db="EMBL/GenBank/DDBJ databases">
        <title>Complete sequence of Methanoregula formicicum SMSP.</title>
        <authorList>
            <person name="Lucas S."/>
            <person name="Han J."/>
            <person name="Lapidus A."/>
            <person name="Cheng J.-F."/>
            <person name="Goodwin L."/>
            <person name="Pitluck S."/>
            <person name="Peters L."/>
            <person name="Ovchinnikova G."/>
            <person name="Teshima H."/>
            <person name="Detter J.C."/>
            <person name="Han C."/>
            <person name="Tapia R."/>
            <person name="Land M."/>
            <person name="Hauser L."/>
            <person name="Kyrpides N."/>
            <person name="Ivanova N."/>
            <person name="Pagani I."/>
            <person name="Imachi H."/>
            <person name="Tamaki H."/>
            <person name="Sekiguchi Y."/>
            <person name="Kamagata Y."/>
            <person name="Cadillo-Quiroz H."/>
            <person name="Zinder S."/>
            <person name="Liu W.-T."/>
            <person name="Woyke T."/>
        </authorList>
    </citation>
    <scope>NUCLEOTIDE SEQUENCE [LARGE SCALE GENOMIC DNA]</scope>
    <source>
        <strain evidence="3">DSM 22288 / NBRC 105244 / SMSP</strain>
    </source>
</reference>
<evidence type="ECO:0000259" key="1">
    <source>
        <dbReference type="PROSITE" id="PS50943"/>
    </source>
</evidence>
<protein>
    <submittedName>
        <fullName evidence="2">Putative transcriptional regulator with an HTH domain</fullName>
    </submittedName>
</protein>